<reference evidence="5 6" key="1">
    <citation type="submission" date="2017-05" db="EMBL/GenBank/DDBJ databases">
        <authorList>
            <person name="Varghese N."/>
            <person name="Submissions S."/>
        </authorList>
    </citation>
    <scope>NUCLEOTIDE SEQUENCE [LARGE SCALE GENOMIC DNA]</scope>
    <source>
        <strain evidence="5 6">DSM 26001</strain>
    </source>
</reference>
<dbReference type="PANTHER" id="PTHR30483:SF37">
    <property type="entry name" value="ABC TRANSPORTER SUBSTRATE-BINDING PROTEIN"/>
    <property type="match status" value="1"/>
</dbReference>
<proteinExistence type="inferred from homology"/>
<protein>
    <submittedName>
        <fullName evidence="5">Amino acid/amide ABC transporter substrate-binding protein, HAAT family</fullName>
    </submittedName>
</protein>
<dbReference type="InterPro" id="IPR028082">
    <property type="entry name" value="Peripla_BP_I"/>
</dbReference>
<keyword evidence="2 3" id="KW-0732">Signal</keyword>
<feature type="signal peptide" evidence="3">
    <location>
        <begin position="1"/>
        <end position="44"/>
    </location>
</feature>
<dbReference type="InterPro" id="IPR051010">
    <property type="entry name" value="BCAA_transport"/>
</dbReference>
<dbReference type="PANTHER" id="PTHR30483">
    <property type="entry name" value="LEUCINE-SPECIFIC-BINDING PROTEIN"/>
    <property type="match status" value="1"/>
</dbReference>
<dbReference type="EMBL" id="FXUL01000004">
    <property type="protein sequence ID" value="SMP56034.1"/>
    <property type="molecule type" value="Genomic_DNA"/>
</dbReference>
<evidence type="ECO:0000256" key="3">
    <source>
        <dbReference type="SAM" id="SignalP"/>
    </source>
</evidence>
<feature type="chain" id="PRO_5045463828" evidence="3">
    <location>
        <begin position="45"/>
        <end position="450"/>
    </location>
</feature>
<keyword evidence="6" id="KW-1185">Reference proteome</keyword>
<evidence type="ECO:0000313" key="6">
    <source>
        <dbReference type="Proteomes" id="UP001158049"/>
    </source>
</evidence>
<evidence type="ECO:0000259" key="4">
    <source>
        <dbReference type="Pfam" id="PF13458"/>
    </source>
</evidence>
<comment type="caution">
    <text evidence="5">The sequence shown here is derived from an EMBL/GenBank/DDBJ whole genome shotgun (WGS) entry which is preliminary data.</text>
</comment>
<dbReference type="InterPro" id="IPR006311">
    <property type="entry name" value="TAT_signal"/>
</dbReference>
<accession>A0ABY1Q146</accession>
<name>A0ABY1Q146_9BURK</name>
<dbReference type="RefSeq" id="WP_283441843.1">
    <property type="nucleotide sequence ID" value="NZ_FXUL01000004.1"/>
</dbReference>
<dbReference type="Proteomes" id="UP001158049">
    <property type="component" value="Unassembled WGS sequence"/>
</dbReference>
<dbReference type="CDD" id="cd06330">
    <property type="entry name" value="PBP1_As_SBP-like"/>
    <property type="match status" value="1"/>
</dbReference>
<dbReference type="Gene3D" id="3.40.50.2300">
    <property type="match status" value="2"/>
</dbReference>
<dbReference type="Pfam" id="PF13458">
    <property type="entry name" value="Peripla_BP_6"/>
    <property type="match status" value="1"/>
</dbReference>
<organism evidence="5 6">
    <name type="scientific">Noviherbaspirillum suwonense</name>
    <dbReference type="NCBI Taxonomy" id="1224511"/>
    <lineage>
        <taxon>Bacteria</taxon>
        <taxon>Pseudomonadati</taxon>
        <taxon>Pseudomonadota</taxon>
        <taxon>Betaproteobacteria</taxon>
        <taxon>Burkholderiales</taxon>
        <taxon>Oxalobacteraceae</taxon>
        <taxon>Noviherbaspirillum</taxon>
    </lineage>
</organism>
<evidence type="ECO:0000313" key="5">
    <source>
        <dbReference type="EMBL" id="SMP56034.1"/>
    </source>
</evidence>
<sequence>MKTKSTSLQPAANPANSRPTRLRAVACAAALTALAAMAPGQALAQETFRIGVVSFLSGQAAESFGVPAVNGGKVLIDAFNKGEAPAPYNKVGFGGMKIEAVYVDENGGATKQVQELRNLYDREKVDAVVGYVGSGDCLAVAPVAEEMKRFLILYDCGTPRIFEDGKYNYVFRTASHGTMDNVALARYLKQRNVKVGTMNLINQDYAWGQDSRKDFVLAMEKLYPDAKVQSDLLPKFGSGQYGTEISQLMSKPADLTHSSFWGGDLQSFILQSAPRGLFKKSQVVLSAADHVLQGLGDKMPDDVILGARGAYGLMAPKSALNDWWWSIYQKAYTVYPVQAPYRMAQALLGLKLAAEKAMAANGGKKPTPEQLAAALAGSSWDAPGGKIRMALGDGHQAIQETAIGRTKYDAAKKMVTLQDIQRFPAECVNPPANMKSEDWIKANFAGAKCD</sequence>
<evidence type="ECO:0000256" key="1">
    <source>
        <dbReference type="ARBA" id="ARBA00010062"/>
    </source>
</evidence>
<evidence type="ECO:0000256" key="2">
    <source>
        <dbReference type="ARBA" id="ARBA00022729"/>
    </source>
</evidence>
<comment type="similarity">
    <text evidence="1">Belongs to the leucine-binding protein family.</text>
</comment>
<dbReference type="PROSITE" id="PS51318">
    <property type="entry name" value="TAT"/>
    <property type="match status" value="1"/>
</dbReference>
<dbReference type="SUPFAM" id="SSF53822">
    <property type="entry name" value="Periplasmic binding protein-like I"/>
    <property type="match status" value="1"/>
</dbReference>
<feature type="domain" description="Leucine-binding protein" evidence="4">
    <location>
        <begin position="48"/>
        <end position="407"/>
    </location>
</feature>
<gene>
    <name evidence="5" type="ORF">SAMN06295970_104283</name>
</gene>
<dbReference type="InterPro" id="IPR028081">
    <property type="entry name" value="Leu-bd"/>
</dbReference>